<reference evidence="2" key="1">
    <citation type="journal article" date="2019" name="Int. J. Syst. Evol. Microbiol.">
        <title>The Global Catalogue of Microorganisms (GCM) 10K type strain sequencing project: providing services to taxonomists for standard genome sequencing and annotation.</title>
        <authorList>
            <consortium name="The Broad Institute Genomics Platform"/>
            <consortium name="The Broad Institute Genome Sequencing Center for Infectious Disease"/>
            <person name="Wu L."/>
            <person name="Ma J."/>
        </authorList>
    </citation>
    <scope>NUCLEOTIDE SEQUENCE [LARGE SCALE GENOMIC DNA]</scope>
    <source>
        <strain evidence="2">JCM 14718</strain>
    </source>
</reference>
<dbReference type="EMBL" id="BAAANY010000023">
    <property type="protein sequence ID" value="GAA1700952.1"/>
    <property type="molecule type" value="Genomic_DNA"/>
</dbReference>
<keyword evidence="2" id="KW-1185">Reference proteome</keyword>
<accession>A0ABP4UCM8</accession>
<evidence type="ECO:0000313" key="1">
    <source>
        <dbReference type="EMBL" id="GAA1700952.1"/>
    </source>
</evidence>
<gene>
    <name evidence="1" type="ORF">GCM10009765_58110</name>
</gene>
<proteinExistence type="predicted"/>
<dbReference type="RefSeq" id="WP_344313508.1">
    <property type="nucleotide sequence ID" value="NZ_BAAANY010000023.1"/>
</dbReference>
<sequence length="175" mass="19552">MLENLGRAPIRLPGARLLLKGHREVLPIAYTPLFVVCQEREHLLEVRVADRQLPASTSVPEMSTRHVPAWPLSDRERLVLVSLGQRYLRHEVHPRPLAWAEVASELNVLGAQENWGPKGVAHVVMNVRERLRKKGVPGLVRDEVGEPVGNALNHNLLIELLLSATLVPTGLRLLD</sequence>
<name>A0ABP4UCM8_9ACTN</name>
<protein>
    <submittedName>
        <fullName evidence="1">Uncharacterized protein</fullName>
    </submittedName>
</protein>
<dbReference type="Proteomes" id="UP001500618">
    <property type="component" value="Unassembled WGS sequence"/>
</dbReference>
<evidence type="ECO:0000313" key="2">
    <source>
        <dbReference type="Proteomes" id="UP001500618"/>
    </source>
</evidence>
<comment type="caution">
    <text evidence="1">The sequence shown here is derived from an EMBL/GenBank/DDBJ whole genome shotgun (WGS) entry which is preliminary data.</text>
</comment>
<organism evidence="1 2">
    <name type="scientific">Fodinicola feengrottensis</name>
    <dbReference type="NCBI Taxonomy" id="435914"/>
    <lineage>
        <taxon>Bacteria</taxon>
        <taxon>Bacillati</taxon>
        <taxon>Actinomycetota</taxon>
        <taxon>Actinomycetes</taxon>
        <taxon>Mycobacteriales</taxon>
        <taxon>Fodinicola</taxon>
    </lineage>
</organism>